<feature type="transmembrane region" description="Helical" evidence="7">
    <location>
        <begin position="399"/>
        <end position="418"/>
    </location>
</feature>
<feature type="coiled-coil region" evidence="5">
    <location>
        <begin position="81"/>
        <end position="112"/>
    </location>
</feature>
<protein>
    <recommendedName>
        <fullName evidence="8">TMEM205-like domain-containing protein</fullName>
    </recommendedName>
</protein>
<feature type="domain" description="TMEM205-like" evidence="8">
    <location>
        <begin position="360"/>
        <end position="460"/>
    </location>
</feature>
<accession>A0A834GBI1</accession>
<dbReference type="OrthoDB" id="1641132at2759"/>
<dbReference type="EMBL" id="WJXA01000011">
    <property type="protein sequence ID" value="KAF7127663.1"/>
    <property type="molecule type" value="Genomic_DNA"/>
</dbReference>
<evidence type="ECO:0000256" key="5">
    <source>
        <dbReference type="SAM" id="Coils"/>
    </source>
</evidence>
<evidence type="ECO:0000256" key="4">
    <source>
        <dbReference type="ARBA" id="ARBA00023136"/>
    </source>
</evidence>
<feature type="transmembrane region" description="Helical" evidence="7">
    <location>
        <begin position="356"/>
        <end position="379"/>
    </location>
</feature>
<dbReference type="InterPro" id="IPR025423">
    <property type="entry name" value="TMEM205-like"/>
</dbReference>
<dbReference type="Pfam" id="PF13664">
    <property type="entry name" value="DUF4149"/>
    <property type="match status" value="1"/>
</dbReference>
<feature type="transmembrane region" description="Helical" evidence="7">
    <location>
        <begin position="601"/>
        <end position="621"/>
    </location>
</feature>
<evidence type="ECO:0000256" key="1">
    <source>
        <dbReference type="ARBA" id="ARBA00004370"/>
    </source>
</evidence>
<evidence type="ECO:0000256" key="7">
    <source>
        <dbReference type="SAM" id="Phobius"/>
    </source>
</evidence>
<proteinExistence type="predicted"/>
<feature type="transmembrane region" description="Helical" evidence="7">
    <location>
        <begin position="433"/>
        <end position="452"/>
    </location>
</feature>
<comment type="caution">
    <text evidence="9">The sequence shown here is derived from an EMBL/GenBank/DDBJ whole genome shotgun (WGS) entry which is preliminary data.</text>
</comment>
<feature type="region of interest" description="Disordered" evidence="6">
    <location>
        <begin position="1"/>
        <end position="22"/>
    </location>
</feature>
<dbReference type="Proteomes" id="UP000626092">
    <property type="component" value="Unassembled WGS sequence"/>
</dbReference>
<dbReference type="SUPFAM" id="SSF58113">
    <property type="entry name" value="Apolipoprotein A-I"/>
    <property type="match status" value="2"/>
</dbReference>
<feature type="region of interest" description="Disordered" evidence="6">
    <location>
        <begin position="139"/>
        <end position="220"/>
    </location>
</feature>
<name>A0A834GBI1_RHOSS</name>
<evidence type="ECO:0000256" key="3">
    <source>
        <dbReference type="ARBA" id="ARBA00022989"/>
    </source>
</evidence>
<dbReference type="GO" id="GO:0016020">
    <property type="term" value="C:membrane"/>
    <property type="evidence" value="ECO:0007669"/>
    <property type="project" value="UniProtKB-SubCell"/>
</dbReference>
<sequence length="631" mass="69343">MVTAGLWSPPPPEKHPNPTTQDVIARNGHQKLVVEFDKEDGNTRVSISPQESHISPVLLEGKCYVPAAKDELSTTKGAAEVEDLKQKVQGALDRCRDKAREVEERAKEAAFEALTKAKDSVQRRTGEVLCKAGEVKDETKDVVREASEKAKERASEKAREVKEAVGDVTERAKETVTEKAQEAKEAARDVTQKAKEKISEKAQEAKEKASEKAQEAKEDVGDVIQKAKEKVSEKAQEVKERLSEAIQKAKEMVCEKAENVQECTEEVAGRAKEGAKTVLDTSKTMGKDVERNVAATIESGKEKAKETAEQVAATAYDVMEEGEKDLNEILRRGREVGYDVLVYVVSPRAVEPVAGVVHLLGFAAAYGMCLWVTFVSSYVLAGAMGRQQFGVVQSKIYPVYFRTMAYCVALALFAHLLSHRKRMLANYMGVEVFLGYNLLVSLLVILFNLLYLEPRATKNMIVTSVIAFKCKILLIEVDKYVEYVVMFERTKLEKEEGRGRESSISEPISKAADDPTADSAAVRDRGADATSTTPFPKGGRGKETSISEPSSKSAADPTADSAAIPASGADTTSARLVRPEELEQVAARAQIVELSERLKKLNAYSSFLNILTLMLLTWHLVYLGQHLHVAC</sequence>
<comment type="subcellular location">
    <subcellularLocation>
        <location evidence="1">Membrane</location>
    </subcellularLocation>
</comment>
<dbReference type="Gene3D" id="6.10.140.1430">
    <property type="match status" value="2"/>
</dbReference>
<keyword evidence="5" id="KW-0175">Coiled coil</keyword>
<evidence type="ECO:0000256" key="2">
    <source>
        <dbReference type="ARBA" id="ARBA00022692"/>
    </source>
</evidence>
<dbReference type="PANTHER" id="PTHR47652">
    <property type="entry name" value="MITOCHONDRIAL IMPORT INNER MEMBRANE TRANSLOCASE SUBUNIT TIM44"/>
    <property type="match status" value="1"/>
</dbReference>
<evidence type="ECO:0000256" key="6">
    <source>
        <dbReference type="SAM" id="MobiDB-lite"/>
    </source>
</evidence>
<keyword evidence="10" id="KW-1185">Reference proteome</keyword>
<evidence type="ECO:0000259" key="8">
    <source>
        <dbReference type="Pfam" id="PF13664"/>
    </source>
</evidence>
<reference evidence="9" key="1">
    <citation type="submission" date="2019-11" db="EMBL/GenBank/DDBJ databases">
        <authorList>
            <person name="Liu Y."/>
            <person name="Hou J."/>
            <person name="Li T.-Q."/>
            <person name="Guan C.-H."/>
            <person name="Wu X."/>
            <person name="Wu H.-Z."/>
            <person name="Ling F."/>
            <person name="Zhang R."/>
            <person name="Shi X.-G."/>
            <person name="Ren J.-P."/>
            <person name="Chen E.-F."/>
            <person name="Sun J.-M."/>
        </authorList>
    </citation>
    <scope>NUCLEOTIDE SEQUENCE</scope>
    <source>
        <strain evidence="9">Adult_tree_wgs_1</strain>
        <tissue evidence="9">Leaves</tissue>
    </source>
</reference>
<keyword evidence="3 7" id="KW-1133">Transmembrane helix</keyword>
<feature type="region of interest" description="Disordered" evidence="6">
    <location>
        <begin position="496"/>
        <end position="572"/>
    </location>
</feature>
<evidence type="ECO:0000313" key="10">
    <source>
        <dbReference type="Proteomes" id="UP000626092"/>
    </source>
</evidence>
<dbReference type="AlphaFoldDB" id="A0A834GBI1"/>
<dbReference type="PANTHER" id="PTHR47652:SF3">
    <property type="entry name" value="MITOCHONDRIAL IMPORT INNER MEMBRANE TRANSLOCASE SUBUNIT TIM44"/>
    <property type="match status" value="1"/>
</dbReference>
<evidence type="ECO:0000313" key="9">
    <source>
        <dbReference type="EMBL" id="KAF7127663.1"/>
    </source>
</evidence>
<gene>
    <name evidence="9" type="ORF">RHSIM_Rhsim11G0053200</name>
</gene>
<keyword evidence="2 7" id="KW-0812">Transmembrane</keyword>
<organism evidence="9 10">
    <name type="scientific">Rhododendron simsii</name>
    <name type="common">Sims's rhododendron</name>
    <dbReference type="NCBI Taxonomy" id="118357"/>
    <lineage>
        <taxon>Eukaryota</taxon>
        <taxon>Viridiplantae</taxon>
        <taxon>Streptophyta</taxon>
        <taxon>Embryophyta</taxon>
        <taxon>Tracheophyta</taxon>
        <taxon>Spermatophyta</taxon>
        <taxon>Magnoliopsida</taxon>
        <taxon>eudicotyledons</taxon>
        <taxon>Gunneridae</taxon>
        <taxon>Pentapetalae</taxon>
        <taxon>asterids</taxon>
        <taxon>Ericales</taxon>
        <taxon>Ericaceae</taxon>
        <taxon>Ericoideae</taxon>
        <taxon>Rhodoreae</taxon>
        <taxon>Rhododendron</taxon>
    </lineage>
</organism>
<keyword evidence="4 7" id="KW-0472">Membrane</keyword>